<evidence type="ECO:0000313" key="1">
    <source>
        <dbReference type="EMBL" id="CAI6344230.1"/>
    </source>
</evidence>
<protein>
    <submittedName>
        <fullName evidence="1">Uncharacterized protein</fullName>
    </submittedName>
</protein>
<proteinExistence type="predicted"/>
<accession>A0AAV0VKW1</accession>
<organism evidence="1 2">
    <name type="scientific">Macrosiphum euphorbiae</name>
    <name type="common">potato aphid</name>
    <dbReference type="NCBI Taxonomy" id="13131"/>
    <lineage>
        <taxon>Eukaryota</taxon>
        <taxon>Metazoa</taxon>
        <taxon>Ecdysozoa</taxon>
        <taxon>Arthropoda</taxon>
        <taxon>Hexapoda</taxon>
        <taxon>Insecta</taxon>
        <taxon>Pterygota</taxon>
        <taxon>Neoptera</taxon>
        <taxon>Paraneoptera</taxon>
        <taxon>Hemiptera</taxon>
        <taxon>Sternorrhyncha</taxon>
        <taxon>Aphidomorpha</taxon>
        <taxon>Aphidoidea</taxon>
        <taxon>Aphididae</taxon>
        <taxon>Macrosiphini</taxon>
        <taxon>Macrosiphum</taxon>
    </lineage>
</organism>
<dbReference type="InterPro" id="IPR042620">
    <property type="entry name" value="NSUN7"/>
</dbReference>
<comment type="caution">
    <text evidence="1">The sequence shown here is derived from an EMBL/GenBank/DDBJ whole genome shotgun (WGS) entry which is preliminary data.</text>
</comment>
<reference evidence="1 2" key="1">
    <citation type="submission" date="2023-01" db="EMBL/GenBank/DDBJ databases">
        <authorList>
            <person name="Whitehead M."/>
        </authorList>
    </citation>
    <scope>NUCLEOTIDE SEQUENCE [LARGE SCALE GENOMIC DNA]</scope>
</reference>
<dbReference type="EMBL" id="CARXXK010000001">
    <property type="protein sequence ID" value="CAI6344230.1"/>
    <property type="molecule type" value="Genomic_DNA"/>
</dbReference>
<dbReference type="Proteomes" id="UP001160148">
    <property type="component" value="Unassembled WGS sequence"/>
</dbReference>
<dbReference type="PANTHER" id="PTHR14663">
    <property type="entry name" value="METHYLTRANSFERASE NSUN7-RELATED"/>
    <property type="match status" value="1"/>
</dbReference>
<name>A0AAV0VKW1_9HEMI</name>
<evidence type="ECO:0000313" key="2">
    <source>
        <dbReference type="Proteomes" id="UP001160148"/>
    </source>
</evidence>
<keyword evidence="2" id="KW-1185">Reference proteome</keyword>
<dbReference type="PANTHER" id="PTHR14663:SF2">
    <property type="entry name" value="METHYLTRANSFERASE NSUN7-RELATED"/>
    <property type="match status" value="1"/>
</dbReference>
<dbReference type="AlphaFoldDB" id="A0AAV0VKW1"/>
<gene>
    <name evidence="1" type="ORF">MEUPH1_LOCUS1394</name>
</gene>
<sequence>MLDRTMSANKLCGNVAQTHFTIQTAVAYLASLLFKRKQSLIVYGAAERKNDYYNYFVSLGVQNCKLLTDDFLQSSSNNQLSLDIVSVLATPPNTNTGVRSSFVNYILLDCAASAGSIGLEVAQNGKWYCSDSYFILRL</sequence>